<dbReference type="GO" id="GO:0016279">
    <property type="term" value="F:protein-lysine N-methyltransferase activity"/>
    <property type="evidence" value="ECO:0007669"/>
    <property type="project" value="InterPro"/>
</dbReference>
<evidence type="ECO:0000256" key="3">
    <source>
        <dbReference type="ARBA" id="ARBA00022691"/>
    </source>
</evidence>
<sequence>MGFFIIFIIFIIVIIFIFSSKKFSPIPYFPSQPVDMPLIVKALSLKNNQTVIDLGAGDGIVIFASATEAFQKKLNTKFIAIEINPILILVLHLRRLFHPNKKNIKIVQDDIFKMDFSRYTQCTDAKFCVSTTFYLYISPWFLEKTILNIKNQVSKFSVVSYMYPLKFKANFNKFKVINGKNKIHIYS</sequence>
<keyword evidence="4" id="KW-0694">RNA-binding</keyword>
<dbReference type="EMBL" id="PEWY01000131">
    <property type="protein sequence ID" value="PIU36694.1"/>
    <property type="molecule type" value="Genomic_DNA"/>
</dbReference>
<keyword evidence="1" id="KW-0489">Methyltransferase</keyword>
<dbReference type="SUPFAM" id="SSF53335">
    <property type="entry name" value="S-adenosyl-L-methionine-dependent methyltransferases"/>
    <property type="match status" value="1"/>
</dbReference>
<keyword evidence="3" id="KW-0949">S-adenosyl-L-methionine</keyword>
<evidence type="ECO:0008006" key="7">
    <source>
        <dbReference type="Google" id="ProtNLM"/>
    </source>
</evidence>
<evidence type="ECO:0000256" key="2">
    <source>
        <dbReference type="ARBA" id="ARBA00022679"/>
    </source>
</evidence>
<dbReference type="InterPro" id="IPR001737">
    <property type="entry name" value="KsgA/Erm"/>
</dbReference>
<comment type="caution">
    <text evidence="5">The sequence shown here is derived from an EMBL/GenBank/DDBJ whole genome shotgun (WGS) entry which is preliminary data.</text>
</comment>
<dbReference type="GO" id="GO:0032259">
    <property type="term" value="P:methylation"/>
    <property type="evidence" value="ECO:0007669"/>
    <property type="project" value="UniProtKB-KW"/>
</dbReference>
<evidence type="ECO:0000313" key="5">
    <source>
        <dbReference type="EMBL" id="PIU36694.1"/>
    </source>
</evidence>
<dbReference type="PANTHER" id="PTHR13610">
    <property type="entry name" value="METHYLTRANSFERASE DOMAIN-CONTAINING PROTEIN"/>
    <property type="match status" value="1"/>
</dbReference>
<gene>
    <name evidence="5" type="ORF">COT02_04715</name>
</gene>
<evidence type="ECO:0000313" key="6">
    <source>
        <dbReference type="Proteomes" id="UP000230184"/>
    </source>
</evidence>
<keyword evidence="2" id="KW-0808">Transferase</keyword>
<dbReference type="InterPro" id="IPR026170">
    <property type="entry name" value="FAM173A/B"/>
</dbReference>
<accession>A0A2M6YT53</accession>
<dbReference type="Gene3D" id="3.40.50.150">
    <property type="entry name" value="Vaccinia Virus protein VP39"/>
    <property type="match status" value="1"/>
</dbReference>
<dbReference type="InterPro" id="IPR029063">
    <property type="entry name" value="SAM-dependent_MTases_sf"/>
</dbReference>
<name>A0A2M6YT53_9BACT</name>
<dbReference type="CDD" id="cd02440">
    <property type="entry name" value="AdoMet_MTases"/>
    <property type="match status" value="1"/>
</dbReference>
<evidence type="ECO:0000256" key="4">
    <source>
        <dbReference type="ARBA" id="ARBA00022884"/>
    </source>
</evidence>
<evidence type="ECO:0000256" key="1">
    <source>
        <dbReference type="ARBA" id="ARBA00022603"/>
    </source>
</evidence>
<proteinExistence type="predicted"/>
<protein>
    <recommendedName>
        <fullName evidence="7">Methyltransferase domain-containing protein</fullName>
    </recommendedName>
</protein>
<dbReference type="AlphaFoldDB" id="A0A2M6YT53"/>
<dbReference type="PANTHER" id="PTHR13610:SF11">
    <property type="entry name" value="METHYLTRANSFERASE DOMAIN-CONTAINING PROTEIN"/>
    <property type="match status" value="1"/>
</dbReference>
<dbReference type="Pfam" id="PF00398">
    <property type="entry name" value="RrnaAD"/>
    <property type="match status" value="1"/>
</dbReference>
<dbReference type="GO" id="GO:0003723">
    <property type="term" value="F:RNA binding"/>
    <property type="evidence" value="ECO:0007669"/>
    <property type="project" value="UniProtKB-KW"/>
</dbReference>
<organism evidence="5 6">
    <name type="scientific">Candidatus Roizmanbacteria bacterium CG07_land_8_20_14_0_80_34_15</name>
    <dbReference type="NCBI Taxonomy" id="1974849"/>
    <lineage>
        <taxon>Bacteria</taxon>
        <taxon>Candidatus Roizmaniibacteriota</taxon>
    </lineage>
</organism>
<reference evidence="6" key="1">
    <citation type="submission" date="2017-09" db="EMBL/GenBank/DDBJ databases">
        <title>Depth-based differentiation of microbial function through sediment-hosted aquifers and enrichment of novel symbionts in the deep terrestrial subsurface.</title>
        <authorList>
            <person name="Probst A.J."/>
            <person name="Ladd B."/>
            <person name="Jarett J.K."/>
            <person name="Geller-Mcgrath D.E."/>
            <person name="Sieber C.M.K."/>
            <person name="Emerson J.B."/>
            <person name="Anantharaman K."/>
            <person name="Thomas B.C."/>
            <person name="Malmstrom R."/>
            <person name="Stieglmeier M."/>
            <person name="Klingl A."/>
            <person name="Woyke T."/>
            <person name="Ryan C.M."/>
            <person name="Banfield J.F."/>
        </authorList>
    </citation>
    <scope>NUCLEOTIDE SEQUENCE [LARGE SCALE GENOMIC DNA]</scope>
</reference>
<dbReference type="Proteomes" id="UP000230184">
    <property type="component" value="Unassembled WGS sequence"/>
</dbReference>